<comment type="caution">
    <text evidence="3">The sequence shown here is derived from an EMBL/GenBank/DDBJ whole genome shotgun (WGS) entry which is preliminary data.</text>
</comment>
<evidence type="ECO:0000313" key="3">
    <source>
        <dbReference type="EMBL" id="RXW23658.1"/>
    </source>
</evidence>
<keyword evidence="1" id="KW-0677">Repeat</keyword>
<name>A0A4V1Q4Y0_9AGAR</name>
<feature type="domain" description="Nephrocystin 3-like N-terminal" evidence="2">
    <location>
        <begin position="2"/>
        <end position="161"/>
    </location>
</feature>
<evidence type="ECO:0000313" key="4">
    <source>
        <dbReference type="Proteomes" id="UP000290288"/>
    </source>
</evidence>
<reference evidence="3 4" key="1">
    <citation type="submission" date="2019-01" db="EMBL/GenBank/DDBJ databases">
        <title>Draft genome sequence of Psathyrella aberdarensis IHI B618.</title>
        <authorList>
            <person name="Buettner E."/>
            <person name="Kellner H."/>
        </authorList>
    </citation>
    <scope>NUCLEOTIDE SEQUENCE [LARGE SCALE GENOMIC DNA]</scope>
    <source>
        <strain evidence="3 4">IHI B618</strain>
    </source>
</reference>
<dbReference type="Pfam" id="PF24883">
    <property type="entry name" value="NPHP3_N"/>
    <property type="match status" value="1"/>
</dbReference>
<dbReference type="OrthoDB" id="5971939at2759"/>
<dbReference type="STRING" id="2316362.A0A4V1Q4Y0"/>
<evidence type="ECO:0000256" key="1">
    <source>
        <dbReference type="ARBA" id="ARBA00022737"/>
    </source>
</evidence>
<dbReference type="Proteomes" id="UP000290288">
    <property type="component" value="Unassembled WGS sequence"/>
</dbReference>
<proteinExistence type="predicted"/>
<dbReference type="InterPro" id="IPR027417">
    <property type="entry name" value="P-loop_NTPase"/>
</dbReference>
<dbReference type="SUPFAM" id="SSF52540">
    <property type="entry name" value="P-loop containing nucleoside triphosphate hydrolases"/>
    <property type="match status" value="1"/>
</dbReference>
<dbReference type="PANTHER" id="PTHR10039:SF14">
    <property type="entry name" value="NACHT DOMAIN-CONTAINING PROTEIN"/>
    <property type="match status" value="1"/>
</dbReference>
<accession>A0A4V1Q4Y0</accession>
<dbReference type="PANTHER" id="PTHR10039">
    <property type="entry name" value="AMELOGENIN"/>
    <property type="match status" value="1"/>
</dbReference>
<dbReference type="AlphaFoldDB" id="A0A4V1Q4Y0"/>
<evidence type="ECO:0000259" key="2">
    <source>
        <dbReference type="Pfam" id="PF24883"/>
    </source>
</evidence>
<gene>
    <name evidence="3" type="ORF">EST38_g2210</name>
</gene>
<dbReference type="Gene3D" id="3.40.50.300">
    <property type="entry name" value="P-loop containing nucleotide triphosphate hydrolases"/>
    <property type="match status" value="1"/>
</dbReference>
<organism evidence="3 4">
    <name type="scientific">Candolleomyces aberdarensis</name>
    <dbReference type="NCBI Taxonomy" id="2316362"/>
    <lineage>
        <taxon>Eukaryota</taxon>
        <taxon>Fungi</taxon>
        <taxon>Dikarya</taxon>
        <taxon>Basidiomycota</taxon>
        <taxon>Agaricomycotina</taxon>
        <taxon>Agaricomycetes</taxon>
        <taxon>Agaricomycetidae</taxon>
        <taxon>Agaricales</taxon>
        <taxon>Agaricineae</taxon>
        <taxon>Psathyrellaceae</taxon>
        <taxon>Candolleomyces</taxon>
    </lineage>
</organism>
<dbReference type="EMBL" id="SDEE01000036">
    <property type="protein sequence ID" value="RXW23658.1"/>
    <property type="molecule type" value="Genomic_DNA"/>
</dbReference>
<protein>
    <recommendedName>
        <fullName evidence="2">Nephrocystin 3-like N-terminal domain-containing protein</fullName>
    </recommendedName>
</protein>
<sequence length="429" mass="48690">MDWIQDRQNPQRLLCMTGAAGAGKSALQQTIAERCQKGGILACTYFISAGDPTRNTTRTLVATIAYQIGLCNPALRKIIRTAIEDDLVFSRSLKAQMTALIVDPVERLRNTGFDVETLPYAILIDGLDECKGEDCQGEVLAVIKESLLDTNTPCRIFIASRPEWAIRTALERDGDLHEVAYHIQLSDKYDATADIRRYLWRKLRDIGSRSQDPRAKSSSWLKEENIETLVRAASGQFIYAATVVKYISERRTSPVGRLRTVLTWTPDQAHTARPFEKLDILYSNILRAAKDAYEAIDTNSGRDFLLLFNAHHHNATRGFVERDGRITTRTLYSIKDYDQDVLNQEEGTLDILISDLRSLVTVDDTGLDSKFRIYHKSFSDFLFSESRAKDLFVSESRILTWIVKNHLQRVTQHPYKPSARSIQNPIPEC</sequence>
<keyword evidence="4" id="KW-1185">Reference proteome</keyword>
<dbReference type="InterPro" id="IPR056884">
    <property type="entry name" value="NPHP3-like_N"/>
</dbReference>